<evidence type="ECO:0000313" key="2">
    <source>
        <dbReference type="EMBL" id="GAB0056847.1"/>
    </source>
</evidence>
<evidence type="ECO:0000256" key="1">
    <source>
        <dbReference type="ARBA" id="ARBA00009625"/>
    </source>
</evidence>
<sequence>MTPESLAEGIRRGERRALAKGITLIESSRPEDELLAARLLDGLSHTEMRGIRVGISGPPGAGKSTLIESLGMLAVGKGVPTAVLAIDPSSRRSGGSILGDKTRMPRLSAHPLAFIRPTATGGATGGVARRTRESMVLLEAAGFELILVETVGVGQSETEVHGMVDLFMLVLLPNAGDELQGIKRGIMELAELLVINKADGPFRHAAETTAAQVCSALPLLHHDVTGWMPRVLLTSAQEEQGIEAVYETIQAFRQRAMENGELKQRRLRQATPWMWERVHDGLRRRFLADPTIRRLVGELEPGVENGTLGAVAAAERLLQHFFGR</sequence>
<dbReference type="EC" id="3.6.-.-" evidence="2"/>
<dbReference type="NCBIfam" id="NF006958">
    <property type="entry name" value="PRK09435.1"/>
    <property type="match status" value="1"/>
</dbReference>
<organism evidence="2 3">
    <name type="scientific">Candidatus Magnetaquiglobus chichijimensis</name>
    <dbReference type="NCBI Taxonomy" id="3141448"/>
    <lineage>
        <taxon>Bacteria</taxon>
        <taxon>Pseudomonadati</taxon>
        <taxon>Pseudomonadota</taxon>
        <taxon>Magnetococcia</taxon>
        <taxon>Magnetococcales</taxon>
        <taxon>Candidatus Magnetaquicoccaceae</taxon>
        <taxon>Candidatus Magnetaquiglobus</taxon>
    </lineage>
</organism>
<dbReference type="PANTHER" id="PTHR23408">
    <property type="entry name" value="METHYLMALONYL-COA MUTASE"/>
    <property type="match status" value="1"/>
</dbReference>
<dbReference type="GO" id="GO:0016787">
    <property type="term" value="F:hydrolase activity"/>
    <property type="evidence" value="ECO:0007669"/>
    <property type="project" value="UniProtKB-KW"/>
</dbReference>
<dbReference type="PANTHER" id="PTHR23408:SF3">
    <property type="entry name" value="METHYLMALONIC ACIDURIA TYPE A PROTEIN, MITOCHONDRIAL"/>
    <property type="match status" value="1"/>
</dbReference>
<dbReference type="InterPro" id="IPR005129">
    <property type="entry name" value="GTPase_ArgK"/>
</dbReference>
<dbReference type="InterPro" id="IPR027417">
    <property type="entry name" value="P-loop_NTPase"/>
</dbReference>
<proteinExistence type="inferred from homology"/>
<protein>
    <submittedName>
        <fullName evidence="2">GTPase</fullName>
        <ecNumber evidence="2">3.6.-.-</ecNumber>
    </submittedName>
</protein>
<evidence type="ECO:0000313" key="3">
    <source>
        <dbReference type="Proteomes" id="UP001628193"/>
    </source>
</evidence>
<dbReference type="EMBL" id="BAAFGK010000004">
    <property type="protein sequence ID" value="GAB0056847.1"/>
    <property type="molecule type" value="Genomic_DNA"/>
</dbReference>
<dbReference type="Pfam" id="PF03308">
    <property type="entry name" value="MeaB"/>
    <property type="match status" value="1"/>
</dbReference>
<dbReference type="CDD" id="cd03114">
    <property type="entry name" value="MMAA-like"/>
    <property type="match status" value="1"/>
</dbReference>
<dbReference type="RefSeq" id="WP_420904567.1">
    <property type="nucleotide sequence ID" value="NZ_BAAFGK010000004.1"/>
</dbReference>
<dbReference type="Gene3D" id="1.20.5.170">
    <property type="match status" value="1"/>
</dbReference>
<dbReference type="Proteomes" id="UP001628193">
    <property type="component" value="Unassembled WGS sequence"/>
</dbReference>
<dbReference type="Gene3D" id="3.40.50.300">
    <property type="entry name" value="P-loop containing nucleotide triphosphate hydrolases"/>
    <property type="match status" value="1"/>
</dbReference>
<keyword evidence="3" id="KW-1185">Reference proteome</keyword>
<reference evidence="2 3" key="1">
    <citation type="submission" date="2024-05" db="EMBL/GenBank/DDBJ databases">
        <authorList>
            <consortium name="Candidatus Magnetaquicoccaceae bacterium FCR-1 genome sequencing consortium"/>
            <person name="Shimoshige H."/>
            <person name="Shimamura S."/>
            <person name="Taoka A."/>
            <person name="Kobayashi H."/>
            <person name="Maekawa T."/>
        </authorList>
    </citation>
    <scope>NUCLEOTIDE SEQUENCE [LARGE SCALE GENOMIC DNA]</scope>
    <source>
        <strain evidence="2 3">FCR-1</strain>
    </source>
</reference>
<gene>
    <name evidence="2" type="ORF">SIID45300_01162</name>
</gene>
<dbReference type="SUPFAM" id="SSF52540">
    <property type="entry name" value="P-loop containing nucleoside triphosphate hydrolases"/>
    <property type="match status" value="1"/>
</dbReference>
<comment type="similarity">
    <text evidence="1">Belongs to the SIMIBI class G3E GTPase family. ArgK/MeaB subfamily.</text>
</comment>
<dbReference type="NCBIfam" id="TIGR00750">
    <property type="entry name" value="lao"/>
    <property type="match status" value="1"/>
</dbReference>
<comment type="caution">
    <text evidence="2">The sequence shown here is derived from an EMBL/GenBank/DDBJ whole genome shotgun (WGS) entry which is preliminary data.</text>
</comment>
<dbReference type="Gene3D" id="1.10.287.130">
    <property type="match status" value="1"/>
</dbReference>
<accession>A0ABQ0C7I5</accession>
<reference evidence="2 3" key="2">
    <citation type="submission" date="2024-09" db="EMBL/GenBank/DDBJ databases">
        <title>Draft genome sequence of Candidatus Magnetaquicoccaceae bacterium FCR-1.</title>
        <authorList>
            <person name="Shimoshige H."/>
            <person name="Shimamura S."/>
            <person name="Taoka A."/>
            <person name="Kobayashi H."/>
            <person name="Maekawa T."/>
        </authorList>
    </citation>
    <scope>NUCLEOTIDE SEQUENCE [LARGE SCALE GENOMIC DNA]</scope>
    <source>
        <strain evidence="2 3">FCR-1</strain>
    </source>
</reference>
<name>A0ABQ0C7I5_9PROT</name>
<keyword evidence="2" id="KW-0378">Hydrolase</keyword>